<feature type="transmembrane region" description="Helical" evidence="1">
    <location>
        <begin position="12"/>
        <end position="34"/>
    </location>
</feature>
<dbReference type="OrthoDB" id="192325at2157"/>
<keyword evidence="1" id="KW-0812">Transmembrane</keyword>
<proteinExistence type="predicted"/>
<protein>
    <submittedName>
        <fullName evidence="2">Uncharacterized protein</fullName>
    </submittedName>
</protein>
<name>A0A419WD37_9EURY</name>
<evidence type="ECO:0000313" key="3">
    <source>
        <dbReference type="Proteomes" id="UP000283805"/>
    </source>
</evidence>
<reference evidence="2 3" key="1">
    <citation type="submission" date="2018-09" db="EMBL/GenBank/DDBJ databases">
        <title>Genomic Encyclopedia of Archaeal and Bacterial Type Strains, Phase II (KMG-II): from individual species to whole genera.</title>
        <authorList>
            <person name="Goeker M."/>
        </authorList>
    </citation>
    <scope>NUCLEOTIDE SEQUENCE [LARGE SCALE GENOMIC DNA]</scope>
    <source>
        <strain evidence="2 3">DSM 13151</strain>
    </source>
</reference>
<comment type="caution">
    <text evidence="2">The sequence shown here is derived from an EMBL/GenBank/DDBJ whole genome shotgun (WGS) entry which is preliminary data.</text>
</comment>
<dbReference type="EMBL" id="RAPO01000003">
    <property type="protein sequence ID" value="RKD93364.1"/>
    <property type="molecule type" value="Genomic_DNA"/>
</dbReference>
<evidence type="ECO:0000256" key="1">
    <source>
        <dbReference type="SAM" id="Phobius"/>
    </source>
</evidence>
<accession>A0A419WD37</accession>
<gene>
    <name evidence="2" type="ORF">ATJ93_2988</name>
</gene>
<dbReference type="AlphaFoldDB" id="A0A419WD37"/>
<organism evidence="2 3">
    <name type="scientific">Halopiger aswanensis</name>
    <dbReference type="NCBI Taxonomy" id="148449"/>
    <lineage>
        <taxon>Archaea</taxon>
        <taxon>Methanobacteriati</taxon>
        <taxon>Methanobacteriota</taxon>
        <taxon>Stenosarchaea group</taxon>
        <taxon>Halobacteria</taxon>
        <taxon>Halobacteriales</taxon>
        <taxon>Natrialbaceae</taxon>
        <taxon>Halopiger</taxon>
    </lineage>
</organism>
<dbReference type="Proteomes" id="UP000283805">
    <property type="component" value="Unassembled WGS sequence"/>
</dbReference>
<sequence>MEPGAIPPYVEVVIYLYFVAVAAIGCYLHGRLWFGARNVADRSGDGSVPRQNP</sequence>
<keyword evidence="1" id="KW-0472">Membrane</keyword>
<keyword evidence="1" id="KW-1133">Transmembrane helix</keyword>
<dbReference type="RefSeq" id="WP_170155587.1">
    <property type="nucleotide sequence ID" value="NZ_RAPO01000003.1"/>
</dbReference>
<keyword evidence="3" id="KW-1185">Reference proteome</keyword>
<evidence type="ECO:0000313" key="2">
    <source>
        <dbReference type="EMBL" id="RKD93364.1"/>
    </source>
</evidence>